<gene>
    <name evidence="2" type="ORF">CN689_09985</name>
    <name evidence="1" type="ORF">DTO10_05395</name>
</gene>
<dbReference type="Proteomes" id="UP000260457">
    <property type="component" value="Chromosome"/>
</dbReference>
<proteinExistence type="predicted"/>
<organism evidence="2 3">
    <name type="scientific">Peribacillus butanolivorans</name>
    <dbReference type="NCBI Taxonomy" id="421767"/>
    <lineage>
        <taxon>Bacteria</taxon>
        <taxon>Bacillati</taxon>
        <taxon>Bacillota</taxon>
        <taxon>Bacilli</taxon>
        <taxon>Bacillales</taxon>
        <taxon>Bacillaceae</taxon>
        <taxon>Peribacillus</taxon>
    </lineage>
</organism>
<evidence type="ECO:0008006" key="5">
    <source>
        <dbReference type="Google" id="ProtNLM"/>
    </source>
</evidence>
<evidence type="ECO:0000313" key="2">
    <source>
        <dbReference type="EMBL" id="PEJ34449.1"/>
    </source>
</evidence>
<protein>
    <recommendedName>
        <fullName evidence="5">Lipoprotein</fullName>
    </recommendedName>
</protein>
<evidence type="ECO:0000313" key="1">
    <source>
        <dbReference type="EMBL" id="AXN37913.1"/>
    </source>
</evidence>
<reference evidence="1 4" key="2">
    <citation type="submission" date="2018-07" db="EMBL/GenBank/DDBJ databases">
        <title>The molecular basis for the intramolecular migration of carboxyl group in the catabolism of para-hydroxybenzoate via gentisate.</title>
        <authorList>
            <person name="Zhao H."/>
            <person name="Xu Y."/>
            <person name="Lin S."/>
            <person name="Spain J.C."/>
            <person name="Zhou N.-Y."/>
        </authorList>
    </citation>
    <scope>NUCLEOTIDE SEQUENCE [LARGE SCALE GENOMIC DNA]</scope>
    <source>
        <strain evidence="1 4">PHB-7a</strain>
    </source>
</reference>
<dbReference type="KEGG" id="pbut:DTO10_05395"/>
<dbReference type="EMBL" id="CP030926">
    <property type="protein sequence ID" value="AXN37913.1"/>
    <property type="molecule type" value="Genomic_DNA"/>
</dbReference>
<dbReference type="PROSITE" id="PS51257">
    <property type="entry name" value="PROKAR_LIPOPROTEIN"/>
    <property type="match status" value="1"/>
</dbReference>
<sequence length="169" mass="19081">MALSINKILIFLLMSSLIVVGCSGIERQTDKAVKVAELAFRDDKKQPNIEAGLIQVYLPEDFKVEEEHDNNLILKSDNQAYILFMNPNENEDSSVLFLAIKEQGDKYLVLHSFQTDDKFGFITIKELAEDKYELAVGIGGVKLTTETDKDQIKHDAKQMMEIVSSVPQK</sequence>
<dbReference type="GeneID" id="95397683"/>
<evidence type="ECO:0000313" key="4">
    <source>
        <dbReference type="Proteomes" id="UP000260457"/>
    </source>
</evidence>
<dbReference type="AlphaFoldDB" id="A0AAX0S695"/>
<dbReference type="Proteomes" id="UP000220106">
    <property type="component" value="Unassembled WGS sequence"/>
</dbReference>
<keyword evidence="4" id="KW-1185">Reference proteome</keyword>
<dbReference type="RefSeq" id="WP_098175755.1">
    <property type="nucleotide sequence ID" value="NZ_CP030926.1"/>
</dbReference>
<reference evidence="2 3" key="1">
    <citation type="submission" date="2017-09" db="EMBL/GenBank/DDBJ databases">
        <title>Large-scale bioinformatics analysis of Bacillus genomes uncovers conserved roles of natural products in bacterial physiology.</title>
        <authorList>
            <consortium name="Agbiome Team Llc"/>
            <person name="Bleich R.M."/>
            <person name="Kirk G.J."/>
            <person name="Santa Maria K.C."/>
            <person name="Allen S.E."/>
            <person name="Farag S."/>
            <person name="Shank E.A."/>
            <person name="Bowers A."/>
        </authorList>
    </citation>
    <scope>NUCLEOTIDE SEQUENCE [LARGE SCALE GENOMIC DNA]</scope>
    <source>
        <strain evidence="2 3">AFS003229</strain>
    </source>
</reference>
<dbReference type="EMBL" id="NUEQ01000014">
    <property type="protein sequence ID" value="PEJ34449.1"/>
    <property type="molecule type" value="Genomic_DNA"/>
</dbReference>
<accession>A0AAX0S695</accession>
<evidence type="ECO:0000313" key="3">
    <source>
        <dbReference type="Proteomes" id="UP000220106"/>
    </source>
</evidence>
<name>A0AAX0S695_9BACI</name>